<dbReference type="SUPFAM" id="SSF47384">
    <property type="entry name" value="Homodimeric domain of signal transducing histidine kinase"/>
    <property type="match status" value="1"/>
</dbReference>
<proteinExistence type="predicted"/>
<protein>
    <recommendedName>
        <fullName evidence="3">histidine kinase</fullName>
        <ecNumber evidence="3">2.7.13.3</ecNumber>
    </recommendedName>
</protein>
<keyword evidence="5" id="KW-0808">Transferase</keyword>
<dbReference type="PRINTS" id="PR00344">
    <property type="entry name" value="BCTRLSENSOR"/>
</dbReference>
<dbReference type="SMART" id="SM00448">
    <property type="entry name" value="REC"/>
    <property type="match status" value="3"/>
</dbReference>
<dbReference type="Proteomes" id="UP001403385">
    <property type="component" value="Unassembled WGS sequence"/>
</dbReference>
<evidence type="ECO:0000256" key="2">
    <source>
        <dbReference type="ARBA" id="ARBA00004370"/>
    </source>
</evidence>
<dbReference type="InterPro" id="IPR001789">
    <property type="entry name" value="Sig_transdc_resp-reg_receiver"/>
</dbReference>
<evidence type="ECO:0000256" key="10">
    <source>
        <dbReference type="SAM" id="Phobius"/>
    </source>
</evidence>
<dbReference type="InterPro" id="IPR005467">
    <property type="entry name" value="His_kinase_dom"/>
</dbReference>
<dbReference type="InterPro" id="IPR003661">
    <property type="entry name" value="HisK_dim/P_dom"/>
</dbReference>
<dbReference type="EC" id="2.7.13.3" evidence="3"/>
<dbReference type="InterPro" id="IPR036890">
    <property type="entry name" value="HATPase_C_sf"/>
</dbReference>
<keyword evidence="9" id="KW-0175">Coiled coil</keyword>
<dbReference type="Gene3D" id="1.10.287.130">
    <property type="match status" value="1"/>
</dbReference>
<name>A0AAW9S044_9BACT</name>
<dbReference type="Gene3D" id="6.10.340.10">
    <property type="match status" value="1"/>
</dbReference>
<reference evidence="14 15" key="1">
    <citation type="submission" date="2024-04" db="EMBL/GenBank/DDBJ databases">
        <title>Novel genus in family Flammeovirgaceae.</title>
        <authorList>
            <person name="Nguyen T.H."/>
            <person name="Vuong T.Q."/>
            <person name="Le H."/>
            <person name="Kim S.-G."/>
        </authorList>
    </citation>
    <scope>NUCLEOTIDE SEQUENCE [LARGE SCALE GENOMIC DNA]</scope>
    <source>
        <strain evidence="14 15">JCM 23209</strain>
    </source>
</reference>
<evidence type="ECO:0000256" key="1">
    <source>
        <dbReference type="ARBA" id="ARBA00000085"/>
    </source>
</evidence>
<evidence type="ECO:0000259" key="11">
    <source>
        <dbReference type="PROSITE" id="PS50109"/>
    </source>
</evidence>
<evidence type="ECO:0000256" key="3">
    <source>
        <dbReference type="ARBA" id="ARBA00012438"/>
    </source>
</evidence>
<dbReference type="Pfam" id="PF02518">
    <property type="entry name" value="HATPase_c"/>
    <property type="match status" value="1"/>
</dbReference>
<dbReference type="Pfam" id="PF13185">
    <property type="entry name" value="GAF_2"/>
    <property type="match status" value="1"/>
</dbReference>
<dbReference type="InterPro" id="IPR003660">
    <property type="entry name" value="HAMP_dom"/>
</dbReference>
<feature type="modified residue" description="4-aspartylphosphate" evidence="8">
    <location>
        <position position="1109"/>
    </location>
</feature>
<evidence type="ECO:0000256" key="4">
    <source>
        <dbReference type="ARBA" id="ARBA00022553"/>
    </source>
</evidence>
<dbReference type="PROSITE" id="PS50109">
    <property type="entry name" value="HIS_KIN"/>
    <property type="match status" value="1"/>
</dbReference>
<feature type="domain" description="Response regulatory" evidence="12">
    <location>
        <begin position="913"/>
        <end position="1029"/>
    </location>
</feature>
<dbReference type="Gene3D" id="3.40.50.2300">
    <property type="match status" value="3"/>
</dbReference>
<feature type="domain" description="Response regulatory" evidence="12">
    <location>
        <begin position="791"/>
        <end position="904"/>
    </location>
</feature>
<dbReference type="InterPro" id="IPR003594">
    <property type="entry name" value="HATPase_dom"/>
</dbReference>
<evidence type="ECO:0000256" key="5">
    <source>
        <dbReference type="ARBA" id="ARBA00022679"/>
    </source>
</evidence>
<gene>
    <name evidence="14" type="ORF">AAG747_00075</name>
</gene>
<sequence length="1177" mass="133325">MKKYYHTLAGRIGLGYALVLVLLGGGILMMLFQVEKIKKVSHRIIQDRAPTTQASLKVISGVNQSVGALRGWLILKDESLKKEWEDAWQQLIKPAMYEMHGLSTEWTNPKNIQDLQKAEDLIRKLEHYQNEIEHFTILNDSAKANELLRKQAVPTSLETQDILTQMHQRQKKLMLADELRSTQVLKQMIYTNSFLLGAGVLLSVLLSIVISRSVSRPVNTAIKVANNIAEGHLNFPIRIQGPKELQGLGKSLLLMRDALKVSSQKSKDYNWLSNGYNQLSQKMLGEIPLDKLSNHIIGFLCQYLKAVVGALYLLNERGDELQLQGRYAFAKGEEFRSSYRPQEGLVGQAYTEKKPIWVEQPTAGQALVCGTFTVSSPIQLLVYPFLYKDQVLGVIELGTFTPFTPLQKEFIQEVMPGIGIRIQAAITQKQIIELLEETQAQAEELETQQEELRQTNEELEEQSKLLKTQQEEMLYTYEQLQLHRKELESKNGELESKSQDLIQHAEQLTSASKYKSEFLANMSHELRTPLNSMLILSETLAKNQEGNLEQEQVECAQIIHQSGMDLLNLINDILDLSKIEAGKMHIEKREVSLSKITESIHYTFTPLVHKKGLSLSVDIAPEVPDVIWTDLQKLNQILKNLLSNAVKFTEQGDVSVRFSIQSPGLLSIKVRDTGIGIPQEKKKTIFEAFQQAEGGISRKYGGTGLGLSIALQLTYLLDGQIELESQVNKGSEFTLTFPLIPQNTESTDTLLPEEDTIESLDLATQQLLQAAYINYPSIKDDRQSISKQDIVVLIVEDDAHFARILKKQANAKNYKCLVAATGEDGLLLIEKYRPDAIILDLELPGMHGNSLLKELKVHAEYSKIPVHIISATEYSLDSYKAGVVQCLTKPVNQSQLEEVFGEIETFIHRKMKYLLIVEDDAHTRKHIKSAISSYEIKLFEADTAETARKIIEKQTIDCIVLDLILPGPSGFDLINDLQRNQTHQLPPIIVYTGKELSEDEVNQMNTWAKSIIIKSEKSEERLLDETALFLHHTVDNLPHKQQQLIQEVYDKEEAFKNKKVLLVDDDMRNMFALSKVLKAQGIHVLKAENGLKALNVLEQEPDIHLVLMDIMMPEMDGYEAMRRIRKQPAFHQLPIIALTAKAMKEDRKKCIDAGANDYFTKPVEIDKLLSLIRVWIH</sequence>
<feature type="modified residue" description="4-aspartylphosphate" evidence="8">
    <location>
        <position position="962"/>
    </location>
</feature>
<comment type="subcellular location">
    <subcellularLocation>
        <location evidence="2">Membrane</location>
    </subcellularLocation>
</comment>
<feature type="coiled-coil region" evidence="9">
    <location>
        <begin position="428"/>
        <end position="504"/>
    </location>
</feature>
<dbReference type="InterPro" id="IPR029016">
    <property type="entry name" value="GAF-like_dom_sf"/>
</dbReference>
<dbReference type="RefSeq" id="WP_346819067.1">
    <property type="nucleotide sequence ID" value="NZ_JBDKWZ010000001.1"/>
</dbReference>
<dbReference type="SUPFAM" id="SSF158472">
    <property type="entry name" value="HAMP domain-like"/>
    <property type="match status" value="1"/>
</dbReference>
<dbReference type="Pfam" id="PF00072">
    <property type="entry name" value="Response_reg"/>
    <property type="match status" value="3"/>
</dbReference>
<feature type="transmembrane region" description="Helical" evidence="10">
    <location>
        <begin position="12"/>
        <end position="34"/>
    </location>
</feature>
<dbReference type="SMART" id="SM00388">
    <property type="entry name" value="HisKA"/>
    <property type="match status" value="1"/>
</dbReference>
<dbReference type="CDD" id="cd00156">
    <property type="entry name" value="REC"/>
    <property type="match status" value="1"/>
</dbReference>
<dbReference type="Pfam" id="PF00512">
    <property type="entry name" value="HisKA"/>
    <property type="match status" value="1"/>
</dbReference>
<keyword evidence="10" id="KW-0472">Membrane</keyword>
<evidence type="ECO:0000256" key="9">
    <source>
        <dbReference type="SAM" id="Coils"/>
    </source>
</evidence>
<dbReference type="SMART" id="SM00304">
    <property type="entry name" value="HAMP"/>
    <property type="match status" value="1"/>
</dbReference>
<keyword evidence="7" id="KW-0902">Two-component regulatory system</keyword>
<dbReference type="Gene3D" id="3.30.450.40">
    <property type="match status" value="1"/>
</dbReference>
<keyword evidence="10" id="KW-0812">Transmembrane</keyword>
<dbReference type="PROSITE" id="PS50110">
    <property type="entry name" value="RESPONSE_REGULATORY"/>
    <property type="match status" value="3"/>
</dbReference>
<dbReference type="CDD" id="cd06225">
    <property type="entry name" value="HAMP"/>
    <property type="match status" value="1"/>
</dbReference>
<comment type="catalytic activity">
    <reaction evidence="1">
        <text>ATP + protein L-histidine = ADP + protein N-phospho-L-histidine.</text>
        <dbReference type="EC" id="2.7.13.3"/>
    </reaction>
</comment>
<feature type="modified residue" description="4-aspartylphosphate" evidence="8">
    <location>
        <position position="840"/>
    </location>
</feature>
<dbReference type="GO" id="GO:0016020">
    <property type="term" value="C:membrane"/>
    <property type="evidence" value="ECO:0007669"/>
    <property type="project" value="UniProtKB-SubCell"/>
</dbReference>
<dbReference type="FunFam" id="3.30.565.10:FF:000010">
    <property type="entry name" value="Sensor histidine kinase RcsC"/>
    <property type="match status" value="1"/>
</dbReference>
<comment type="caution">
    <text evidence="14">The sequence shown here is derived from an EMBL/GenBank/DDBJ whole genome shotgun (WGS) entry which is preliminary data.</text>
</comment>
<accession>A0AAW9S044</accession>
<feature type="domain" description="Response regulatory" evidence="12">
    <location>
        <begin position="1059"/>
        <end position="1176"/>
    </location>
</feature>
<evidence type="ECO:0000259" key="13">
    <source>
        <dbReference type="PROSITE" id="PS50885"/>
    </source>
</evidence>
<evidence type="ECO:0000256" key="8">
    <source>
        <dbReference type="PROSITE-ProRule" id="PRU00169"/>
    </source>
</evidence>
<dbReference type="EMBL" id="JBDKWZ010000001">
    <property type="protein sequence ID" value="MEN7546279.1"/>
    <property type="molecule type" value="Genomic_DNA"/>
</dbReference>
<dbReference type="PANTHER" id="PTHR45339">
    <property type="entry name" value="HYBRID SIGNAL TRANSDUCTION HISTIDINE KINASE J"/>
    <property type="match status" value="1"/>
</dbReference>
<keyword evidence="4 8" id="KW-0597">Phosphoprotein</keyword>
<dbReference type="InterPro" id="IPR011006">
    <property type="entry name" value="CheY-like_superfamily"/>
</dbReference>
<dbReference type="CDD" id="cd17546">
    <property type="entry name" value="REC_hyHK_CKI1_RcsC-like"/>
    <property type="match status" value="1"/>
</dbReference>
<feature type="domain" description="Histidine kinase" evidence="11">
    <location>
        <begin position="521"/>
        <end position="741"/>
    </location>
</feature>
<dbReference type="CDD" id="cd00082">
    <property type="entry name" value="HisKA"/>
    <property type="match status" value="1"/>
</dbReference>
<evidence type="ECO:0000313" key="15">
    <source>
        <dbReference type="Proteomes" id="UP001403385"/>
    </source>
</evidence>
<dbReference type="InterPro" id="IPR036097">
    <property type="entry name" value="HisK_dim/P_sf"/>
</dbReference>
<dbReference type="SUPFAM" id="SSF55874">
    <property type="entry name" value="ATPase domain of HSP90 chaperone/DNA topoisomerase II/histidine kinase"/>
    <property type="match status" value="1"/>
</dbReference>
<keyword evidence="15" id="KW-1185">Reference proteome</keyword>
<evidence type="ECO:0000256" key="7">
    <source>
        <dbReference type="ARBA" id="ARBA00023012"/>
    </source>
</evidence>
<feature type="domain" description="HAMP" evidence="13">
    <location>
        <begin position="212"/>
        <end position="264"/>
    </location>
</feature>
<dbReference type="CDD" id="cd16922">
    <property type="entry name" value="HATPase_EvgS-ArcB-TorS-like"/>
    <property type="match status" value="1"/>
</dbReference>
<dbReference type="InterPro" id="IPR004358">
    <property type="entry name" value="Sig_transdc_His_kin-like_C"/>
</dbReference>
<keyword evidence="10" id="KW-1133">Transmembrane helix</keyword>
<dbReference type="SUPFAM" id="SSF52172">
    <property type="entry name" value="CheY-like"/>
    <property type="match status" value="3"/>
</dbReference>
<dbReference type="Gene3D" id="3.30.565.10">
    <property type="entry name" value="Histidine kinase-like ATPase, C-terminal domain"/>
    <property type="match status" value="1"/>
</dbReference>
<dbReference type="PANTHER" id="PTHR45339:SF1">
    <property type="entry name" value="HYBRID SIGNAL TRANSDUCTION HISTIDINE KINASE J"/>
    <property type="match status" value="1"/>
</dbReference>
<evidence type="ECO:0000256" key="6">
    <source>
        <dbReference type="ARBA" id="ARBA00022777"/>
    </source>
</evidence>
<dbReference type="Pfam" id="PF00672">
    <property type="entry name" value="HAMP"/>
    <property type="match status" value="1"/>
</dbReference>
<dbReference type="SMART" id="SM00065">
    <property type="entry name" value="GAF"/>
    <property type="match status" value="1"/>
</dbReference>
<evidence type="ECO:0000313" key="14">
    <source>
        <dbReference type="EMBL" id="MEN7546279.1"/>
    </source>
</evidence>
<keyword evidence="6" id="KW-0418">Kinase</keyword>
<evidence type="ECO:0000259" key="12">
    <source>
        <dbReference type="PROSITE" id="PS50110"/>
    </source>
</evidence>
<dbReference type="PROSITE" id="PS50885">
    <property type="entry name" value="HAMP"/>
    <property type="match status" value="1"/>
</dbReference>
<dbReference type="GO" id="GO:0000155">
    <property type="term" value="F:phosphorelay sensor kinase activity"/>
    <property type="evidence" value="ECO:0007669"/>
    <property type="project" value="InterPro"/>
</dbReference>
<dbReference type="SMART" id="SM00387">
    <property type="entry name" value="HATPase_c"/>
    <property type="match status" value="1"/>
</dbReference>
<dbReference type="InterPro" id="IPR003018">
    <property type="entry name" value="GAF"/>
</dbReference>
<feature type="coiled-coil region" evidence="9">
    <location>
        <begin position="111"/>
        <end position="145"/>
    </location>
</feature>
<organism evidence="14 15">
    <name type="scientific">Rapidithrix thailandica</name>
    <dbReference type="NCBI Taxonomy" id="413964"/>
    <lineage>
        <taxon>Bacteria</taxon>
        <taxon>Pseudomonadati</taxon>
        <taxon>Bacteroidota</taxon>
        <taxon>Cytophagia</taxon>
        <taxon>Cytophagales</taxon>
        <taxon>Flammeovirgaceae</taxon>
        <taxon>Rapidithrix</taxon>
    </lineage>
</organism>
<dbReference type="AlphaFoldDB" id="A0AAW9S044"/>
<dbReference type="SUPFAM" id="SSF55781">
    <property type="entry name" value="GAF domain-like"/>
    <property type="match status" value="1"/>
</dbReference>